<comment type="caution">
    <text evidence="2">The sequence shown here is derived from an EMBL/GenBank/DDBJ whole genome shotgun (WGS) entry which is preliminary data.</text>
</comment>
<evidence type="ECO:0000256" key="1">
    <source>
        <dbReference type="SAM" id="MobiDB-lite"/>
    </source>
</evidence>
<gene>
    <name evidence="2" type="ORF">PV367_31845</name>
</gene>
<reference evidence="2" key="1">
    <citation type="journal article" date="2023" name="Microb. Genom.">
        <title>Mesoterricola silvestris gen. nov., sp. nov., Mesoterricola sediminis sp. nov., Geothrix oryzae sp. nov., Geothrix edaphica sp. nov., Geothrix rubra sp. nov., and Geothrix limicola sp. nov., six novel members of Acidobacteriota isolated from soils.</title>
        <authorList>
            <person name="Weisberg A.J."/>
            <person name="Pearce E."/>
            <person name="Kramer C.G."/>
            <person name="Chang J.H."/>
            <person name="Clarke C.R."/>
        </authorList>
    </citation>
    <scope>NUCLEOTIDE SEQUENCE</scope>
    <source>
        <strain evidence="2">ND06-05F</strain>
    </source>
</reference>
<evidence type="ECO:0000313" key="2">
    <source>
        <dbReference type="EMBL" id="MDX3134278.1"/>
    </source>
</evidence>
<dbReference type="RefSeq" id="WP_159024612.1">
    <property type="nucleotide sequence ID" value="NZ_JARAWN010000275.1"/>
</dbReference>
<protein>
    <submittedName>
        <fullName evidence="2">Uncharacterized protein</fullName>
    </submittedName>
</protein>
<sequence length="46" mass="4800">MIVVVAAVVHLLAHLLVQYRAGRRGVPAAARRPPGRGTGGQGADQR</sequence>
<dbReference type="AlphaFoldDB" id="A0AAJ2UP51"/>
<proteinExistence type="predicted"/>
<feature type="region of interest" description="Disordered" evidence="1">
    <location>
        <begin position="24"/>
        <end position="46"/>
    </location>
</feature>
<name>A0AAJ2UP51_9ACTN</name>
<feature type="compositionally biased region" description="Gly residues" evidence="1">
    <location>
        <begin position="36"/>
        <end position="46"/>
    </location>
</feature>
<evidence type="ECO:0000313" key="3">
    <source>
        <dbReference type="Proteomes" id="UP001273589"/>
    </source>
</evidence>
<dbReference type="EMBL" id="JARAWN010000275">
    <property type="protein sequence ID" value="MDX3134278.1"/>
    <property type="molecule type" value="Genomic_DNA"/>
</dbReference>
<organism evidence="2 3">
    <name type="scientific">Streptomyces europaeiscabiei</name>
    <dbReference type="NCBI Taxonomy" id="146819"/>
    <lineage>
        <taxon>Bacteria</taxon>
        <taxon>Bacillati</taxon>
        <taxon>Actinomycetota</taxon>
        <taxon>Actinomycetes</taxon>
        <taxon>Kitasatosporales</taxon>
        <taxon>Streptomycetaceae</taxon>
        <taxon>Streptomyces</taxon>
    </lineage>
</organism>
<dbReference type="Proteomes" id="UP001273589">
    <property type="component" value="Unassembled WGS sequence"/>
</dbReference>
<accession>A0AAJ2UP51</accession>